<evidence type="ECO:0000256" key="3">
    <source>
        <dbReference type="ARBA" id="ARBA00022837"/>
    </source>
</evidence>
<reference evidence="5 6" key="1">
    <citation type="journal article" date="2013" name="J. Microbiol.">
        <title>Mucilaginibacter ginsenosidivorax sp. nov., with ginsenoside converting activity isolated from sediment.</title>
        <authorList>
            <person name="Kim J.K."/>
            <person name="Choi T.E."/>
            <person name="Liu Q.M."/>
            <person name="Park H.Y."/>
            <person name="Yi T.H."/>
            <person name="Yoon M.H."/>
            <person name="Kim S.C."/>
            <person name="Im W.T."/>
        </authorList>
    </citation>
    <scope>NUCLEOTIDE SEQUENCE [LARGE SCALE GENOMIC DNA]</scope>
    <source>
        <strain evidence="5 6">KHI28</strain>
    </source>
</reference>
<comment type="subunit">
    <text evidence="2">Monomer.</text>
</comment>
<keyword evidence="3" id="KW-0106">Calcium</keyword>
<evidence type="ECO:0000259" key="4">
    <source>
        <dbReference type="Pfam" id="PF17678"/>
    </source>
</evidence>
<protein>
    <recommendedName>
        <fullName evidence="4">Glycosyl hydrolase family 92 N-terminal domain-containing protein</fullName>
    </recommendedName>
</protein>
<dbReference type="GO" id="GO:0005829">
    <property type="term" value="C:cytosol"/>
    <property type="evidence" value="ECO:0007669"/>
    <property type="project" value="TreeGrafter"/>
</dbReference>
<comment type="cofactor">
    <cofactor evidence="1">
        <name>Ca(2+)</name>
        <dbReference type="ChEBI" id="CHEBI:29108"/>
    </cofactor>
</comment>
<proteinExistence type="predicted"/>
<dbReference type="KEGG" id="mgk:FSB76_00035"/>
<dbReference type="Proteomes" id="UP000321362">
    <property type="component" value="Chromosome"/>
</dbReference>
<organism evidence="5 6">
    <name type="scientific">Mucilaginibacter ginsenosidivorax</name>
    <dbReference type="NCBI Taxonomy" id="862126"/>
    <lineage>
        <taxon>Bacteria</taxon>
        <taxon>Pseudomonadati</taxon>
        <taxon>Bacteroidota</taxon>
        <taxon>Sphingobacteriia</taxon>
        <taxon>Sphingobacteriales</taxon>
        <taxon>Sphingobacteriaceae</taxon>
        <taxon>Mucilaginibacter</taxon>
    </lineage>
</organism>
<dbReference type="InterPro" id="IPR050883">
    <property type="entry name" value="PNGase"/>
</dbReference>
<dbReference type="PANTHER" id="PTHR12143">
    <property type="entry name" value="PEPTIDE N-GLYCANASE PNGASE -RELATED"/>
    <property type="match status" value="1"/>
</dbReference>
<name>A0A5B8VUY8_9SPHI</name>
<dbReference type="Gene3D" id="2.70.98.10">
    <property type="match status" value="1"/>
</dbReference>
<evidence type="ECO:0000256" key="2">
    <source>
        <dbReference type="ARBA" id="ARBA00011245"/>
    </source>
</evidence>
<evidence type="ECO:0000313" key="5">
    <source>
        <dbReference type="EMBL" id="QEC74415.1"/>
    </source>
</evidence>
<dbReference type="InterPro" id="IPR014718">
    <property type="entry name" value="GH-type_carb-bd"/>
</dbReference>
<dbReference type="Pfam" id="PF17678">
    <property type="entry name" value="Glyco_hydro_92N"/>
    <property type="match status" value="1"/>
</dbReference>
<dbReference type="EMBL" id="CP042437">
    <property type="protein sequence ID" value="QEC74415.1"/>
    <property type="molecule type" value="Genomic_DNA"/>
</dbReference>
<keyword evidence="6" id="KW-1185">Reference proteome</keyword>
<dbReference type="GO" id="GO:0006516">
    <property type="term" value="P:glycoprotein catabolic process"/>
    <property type="evidence" value="ECO:0007669"/>
    <property type="project" value="TreeGrafter"/>
</dbReference>
<dbReference type="GO" id="GO:0000224">
    <property type="term" value="F:peptide-N4-(N-acetyl-beta-glucosaminyl)asparagine amidase activity"/>
    <property type="evidence" value="ECO:0007669"/>
    <property type="project" value="TreeGrafter"/>
</dbReference>
<sequence length="167" mass="19221">MPFGMVQLSPDTRLEGWDGCSGYHYTDTVVYGFSHTHLSGTGIPDYCDVLFMPTTGEPQFKNTEYRSGFKKKNEIATPGYYKTLLDKYNIGVELTATTRVGVHRYSYPSTEKANIIIDLQHRDEVLDSWIEVVNDHEVRGYRKSKSWANNQQVYFYAKFSKHLKPMG</sequence>
<evidence type="ECO:0000256" key="1">
    <source>
        <dbReference type="ARBA" id="ARBA00001913"/>
    </source>
</evidence>
<gene>
    <name evidence="5" type="ORF">FSB76_00035</name>
</gene>
<accession>A0A5B8VUY8</accession>
<dbReference type="AlphaFoldDB" id="A0A5B8VUY8"/>
<feature type="domain" description="Glycosyl hydrolase family 92 N-terminal" evidence="4">
    <location>
        <begin position="1"/>
        <end position="164"/>
    </location>
</feature>
<dbReference type="GO" id="GO:0030246">
    <property type="term" value="F:carbohydrate binding"/>
    <property type="evidence" value="ECO:0007669"/>
    <property type="project" value="InterPro"/>
</dbReference>
<dbReference type="PANTHER" id="PTHR12143:SF39">
    <property type="entry name" value="SECRETED PROTEIN"/>
    <property type="match status" value="1"/>
</dbReference>
<evidence type="ECO:0000313" key="6">
    <source>
        <dbReference type="Proteomes" id="UP000321362"/>
    </source>
</evidence>
<dbReference type="InterPro" id="IPR041371">
    <property type="entry name" value="GH92_N"/>
</dbReference>